<dbReference type="AlphaFoldDB" id="A0A064CM35"/>
<protein>
    <recommendedName>
        <fullName evidence="4">TetR family transcriptional regulator</fullName>
    </recommendedName>
</protein>
<feature type="region of interest" description="Disordered" evidence="1">
    <location>
        <begin position="1"/>
        <end position="22"/>
    </location>
</feature>
<name>A0A064CM35_9MYCO</name>
<dbReference type="EMBL" id="JALN02000001">
    <property type="protein sequence ID" value="KDE99847.1"/>
    <property type="molecule type" value="Genomic_DNA"/>
</dbReference>
<dbReference type="Proteomes" id="UP000022835">
    <property type="component" value="Unassembled WGS sequence"/>
</dbReference>
<evidence type="ECO:0000313" key="2">
    <source>
        <dbReference type="EMBL" id="KDE99847.1"/>
    </source>
</evidence>
<evidence type="ECO:0000313" key="3">
    <source>
        <dbReference type="Proteomes" id="UP000022835"/>
    </source>
</evidence>
<evidence type="ECO:0008006" key="4">
    <source>
        <dbReference type="Google" id="ProtNLM"/>
    </source>
</evidence>
<dbReference type="Gene3D" id="1.10.357.10">
    <property type="entry name" value="Tetracycline Repressor, domain 2"/>
    <property type="match status" value="1"/>
</dbReference>
<comment type="caution">
    <text evidence="2">The sequence shown here is derived from an EMBL/GenBank/DDBJ whole genome shotgun (WGS) entry which is preliminary data.</text>
</comment>
<gene>
    <name evidence="2" type="ORF">Y900_013100</name>
</gene>
<evidence type="ECO:0000256" key="1">
    <source>
        <dbReference type="SAM" id="MobiDB-lite"/>
    </source>
</evidence>
<reference evidence="2" key="1">
    <citation type="submission" date="2014-05" db="EMBL/GenBank/DDBJ databases">
        <title>Genome sequence of Mycobacterium aromaticivorans strain JS19b1T (= DSM 45407T).</title>
        <authorList>
            <person name="Kwak Y."/>
            <person name="Park G.-S."/>
            <person name="Li Q.X."/>
            <person name="Lee S.-E."/>
            <person name="Shin J.-H."/>
        </authorList>
    </citation>
    <scope>NUCLEOTIDE SEQUENCE [LARGE SCALE GENOMIC DNA]</scope>
    <source>
        <strain evidence="2">JS19b1</strain>
    </source>
</reference>
<dbReference type="SUPFAM" id="SSF48498">
    <property type="entry name" value="Tetracyclin repressor-like, C-terminal domain"/>
    <property type="match status" value="1"/>
</dbReference>
<organism evidence="2 3">
    <name type="scientific">Mycolicibacterium aromaticivorans JS19b1 = JCM 16368</name>
    <dbReference type="NCBI Taxonomy" id="1440774"/>
    <lineage>
        <taxon>Bacteria</taxon>
        <taxon>Bacillati</taxon>
        <taxon>Actinomycetota</taxon>
        <taxon>Actinomycetes</taxon>
        <taxon>Mycobacteriales</taxon>
        <taxon>Mycobacteriaceae</taxon>
        <taxon>Mycolicibacterium</taxon>
    </lineage>
</organism>
<dbReference type="InterPro" id="IPR036271">
    <property type="entry name" value="Tet_transcr_reg_TetR-rel_C_sf"/>
</dbReference>
<sequence length="75" mass="8146">MGDRDPHGSTGHVQPGDPVCRTANPERLATALLAAVEGGTLLAQVRRDHAPLATALDEVLDRIEHLRPRRAPPRR</sequence>
<accession>A0A064CM35</accession>
<keyword evidence="3" id="KW-1185">Reference proteome</keyword>
<proteinExistence type="predicted"/>